<sequence length="149" mass="16798">MSTIGELERRAGIGPTSQERTAFWIQFHHLEGAECLKAGVAELRRLIAEKEATPTPVSKIATTRPKREKLPPLTEDEVQVIQAYAAKHGRRWKSVLNHVWMGGAPYDDGGTLRRLRNSHGPSWLHTYRLPKPRPDENAVSECQPDVLET</sequence>
<proteinExistence type="predicted"/>
<name>A0A7W8XWY2_9HYPH</name>
<keyword evidence="3" id="KW-1185">Reference proteome</keyword>
<comment type="caution">
    <text evidence="2">The sequence shown here is derived from an EMBL/GenBank/DDBJ whole genome shotgun (WGS) entry which is preliminary data.</text>
</comment>
<dbReference type="EMBL" id="JACHBI010000016">
    <property type="protein sequence ID" value="MBB5577066.1"/>
    <property type="molecule type" value="Genomic_DNA"/>
</dbReference>
<feature type="region of interest" description="Disordered" evidence="1">
    <location>
        <begin position="126"/>
        <end position="149"/>
    </location>
</feature>
<organism evidence="2 3">
    <name type="scientific">Rhizobium paranaense</name>
    <dbReference type="NCBI Taxonomy" id="1650438"/>
    <lineage>
        <taxon>Bacteria</taxon>
        <taxon>Pseudomonadati</taxon>
        <taxon>Pseudomonadota</taxon>
        <taxon>Alphaproteobacteria</taxon>
        <taxon>Hyphomicrobiales</taxon>
        <taxon>Rhizobiaceae</taxon>
        <taxon>Rhizobium/Agrobacterium group</taxon>
        <taxon>Rhizobium</taxon>
    </lineage>
</organism>
<evidence type="ECO:0000256" key="1">
    <source>
        <dbReference type="SAM" id="MobiDB-lite"/>
    </source>
</evidence>
<protein>
    <submittedName>
        <fullName evidence="2">Uncharacterized protein</fullName>
    </submittedName>
</protein>
<reference evidence="2 3" key="1">
    <citation type="submission" date="2020-08" db="EMBL/GenBank/DDBJ databases">
        <title>Genomic Encyclopedia of Type Strains, Phase IV (KMG-V): Genome sequencing to study the core and pangenomes of soil and plant-associated prokaryotes.</title>
        <authorList>
            <person name="Whitman W."/>
        </authorList>
    </citation>
    <scope>NUCLEOTIDE SEQUENCE [LARGE SCALE GENOMIC DNA]</scope>
    <source>
        <strain evidence="2 3">SEMIA 4064</strain>
    </source>
</reference>
<evidence type="ECO:0000313" key="3">
    <source>
        <dbReference type="Proteomes" id="UP000549882"/>
    </source>
</evidence>
<dbReference type="AlphaFoldDB" id="A0A7W8XWY2"/>
<dbReference type="Proteomes" id="UP000549882">
    <property type="component" value="Unassembled WGS sequence"/>
</dbReference>
<evidence type="ECO:0000313" key="2">
    <source>
        <dbReference type="EMBL" id="MBB5577066.1"/>
    </source>
</evidence>
<gene>
    <name evidence="2" type="ORF">GGD50_005715</name>
</gene>
<accession>A0A7W8XWY2</accession>
<dbReference type="RefSeq" id="WP_183940239.1">
    <property type="nucleotide sequence ID" value="NZ_JACHBI010000016.1"/>
</dbReference>